<organism evidence="2 3">
    <name type="scientific">Oceanococcus atlanticus</name>
    <dbReference type="NCBI Taxonomy" id="1317117"/>
    <lineage>
        <taxon>Bacteria</taxon>
        <taxon>Pseudomonadati</taxon>
        <taxon>Pseudomonadota</taxon>
        <taxon>Gammaproteobacteria</taxon>
        <taxon>Chromatiales</taxon>
        <taxon>Oceanococcaceae</taxon>
        <taxon>Oceanococcus</taxon>
    </lineage>
</organism>
<dbReference type="RefSeq" id="WP_083563425.1">
    <property type="nucleotide sequence ID" value="NZ_AQQV01000005.1"/>
</dbReference>
<dbReference type="AlphaFoldDB" id="A0A1Y1SB48"/>
<keyword evidence="3" id="KW-1185">Reference proteome</keyword>
<dbReference type="Pfam" id="PF16655">
    <property type="entry name" value="PhoD_N"/>
    <property type="match status" value="1"/>
</dbReference>
<accession>A0A1Y1SB48</accession>
<evidence type="ECO:0000313" key="2">
    <source>
        <dbReference type="EMBL" id="ORE85282.1"/>
    </source>
</evidence>
<reference evidence="2 3" key="1">
    <citation type="submission" date="2013-04" db="EMBL/GenBank/DDBJ databases">
        <title>Oceanococcus atlanticus 22II-S10r2 Genome Sequencing.</title>
        <authorList>
            <person name="Lai Q."/>
            <person name="Li G."/>
            <person name="Shao Z."/>
        </authorList>
    </citation>
    <scope>NUCLEOTIDE SEQUENCE [LARGE SCALE GENOMIC DNA]</scope>
    <source>
        <strain evidence="2 3">22II-S10r2</strain>
    </source>
</reference>
<evidence type="ECO:0000313" key="3">
    <source>
        <dbReference type="Proteomes" id="UP000192342"/>
    </source>
</evidence>
<dbReference type="InterPro" id="IPR032093">
    <property type="entry name" value="PhoD_N"/>
</dbReference>
<gene>
    <name evidence="2" type="ORF">ATO7_15902</name>
</gene>
<comment type="caution">
    <text evidence="2">The sequence shown here is derived from an EMBL/GenBank/DDBJ whole genome shotgun (WGS) entry which is preliminary data.</text>
</comment>
<name>A0A1Y1SB48_9GAMM</name>
<protein>
    <recommendedName>
        <fullName evidence="1">Phospholipase D N-terminal domain-containing protein</fullName>
    </recommendedName>
</protein>
<dbReference type="Proteomes" id="UP000192342">
    <property type="component" value="Unassembled WGS sequence"/>
</dbReference>
<sequence>MDQLQVAANAPAALELSVPYVSQDAALIAARFDDGALTGRSLIWEVFEQDAVDPVRYGLCLVKADGEPEVRIPVMGLTPGRAYRYRFLDGVNSSPEGRFITAMQRDTHRAA</sequence>
<feature type="domain" description="Phospholipase D N-terminal" evidence="1">
    <location>
        <begin position="21"/>
        <end position="101"/>
    </location>
</feature>
<dbReference type="Gene3D" id="2.60.40.380">
    <property type="entry name" value="Purple acid phosphatase-like, N-terminal"/>
    <property type="match status" value="1"/>
</dbReference>
<evidence type="ECO:0000259" key="1">
    <source>
        <dbReference type="Pfam" id="PF16655"/>
    </source>
</evidence>
<proteinExistence type="predicted"/>
<dbReference type="EMBL" id="AQQV01000005">
    <property type="protein sequence ID" value="ORE85282.1"/>
    <property type="molecule type" value="Genomic_DNA"/>
</dbReference>
<dbReference type="STRING" id="1317117.ATO7_15902"/>